<dbReference type="PANTHER" id="PTHR30327">
    <property type="entry name" value="UNCHARACTERIZED PROTEIN YQGE"/>
    <property type="match status" value="1"/>
</dbReference>
<dbReference type="HAMAP" id="MF_00758">
    <property type="entry name" value="UPF0301"/>
    <property type="match status" value="1"/>
</dbReference>
<evidence type="ECO:0000313" key="4">
    <source>
        <dbReference type="Proteomes" id="UP000249254"/>
    </source>
</evidence>
<dbReference type="PANTHER" id="PTHR30327:SF1">
    <property type="entry name" value="UPF0301 PROTEIN YQGE"/>
    <property type="match status" value="1"/>
</dbReference>
<organism evidence="3 4">
    <name type="scientific">Phenylobacterium soli</name>
    <dbReference type="NCBI Taxonomy" id="2170551"/>
    <lineage>
        <taxon>Bacteria</taxon>
        <taxon>Pseudomonadati</taxon>
        <taxon>Pseudomonadota</taxon>
        <taxon>Alphaproteobacteria</taxon>
        <taxon>Caulobacterales</taxon>
        <taxon>Caulobacteraceae</taxon>
        <taxon>Phenylobacterium</taxon>
    </lineage>
</organism>
<sequence>MQGGFFSGQLLIAMPGISDPRFERALILVCAHDGQHAMGVAVNRPVEGLTLPDLLTRLDIKTSIVLPPDLVLIGGPVERERGFVVHTDDYMTDHSLEIGAGLGLTATREVLEAIAQHKQQPRRAFLALGYAGWGGGQLEDEIKENVWLTCEPDEALVFDADYETKWSRALAKIGVDPDRLSSIAGRA</sequence>
<evidence type="ECO:0000256" key="2">
    <source>
        <dbReference type="HAMAP-Rule" id="MF_00758"/>
    </source>
</evidence>
<dbReference type="Proteomes" id="UP000249254">
    <property type="component" value="Unassembled WGS sequence"/>
</dbReference>
<keyword evidence="4" id="KW-1185">Reference proteome</keyword>
<reference evidence="4" key="1">
    <citation type="submission" date="2018-05" db="EMBL/GenBank/DDBJ databases">
        <authorList>
            <person name="Li X."/>
        </authorList>
    </citation>
    <scope>NUCLEOTIDE SEQUENCE [LARGE SCALE GENOMIC DNA]</scope>
    <source>
        <strain evidence="4">LX32</strain>
    </source>
</reference>
<dbReference type="RefSeq" id="WP_111527944.1">
    <property type="nucleotide sequence ID" value="NZ_JBHRSG010000002.1"/>
</dbReference>
<dbReference type="GO" id="GO:0005829">
    <property type="term" value="C:cytosol"/>
    <property type="evidence" value="ECO:0007669"/>
    <property type="project" value="TreeGrafter"/>
</dbReference>
<gene>
    <name evidence="3" type="ORF">DJ017_06495</name>
</gene>
<dbReference type="SUPFAM" id="SSF143456">
    <property type="entry name" value="VC0467-like"/>
    <property type="match status" value="1"/>
</dbReference>
<comment type="caution">
    <text evidence="3">The sequence shown here is derived from an EMBL/GenBank/DDBJ whole genome shotgun (WGS) entry which is preliminary data.</text>
</comment>
<dbReference type="InterPro" id="IPR003774">
    <property type="entry name" value="AlgH-like"/>
</dbReference>
<protein>
    <recommendedName>
        <fullName evidence="2">UPF0301 protein DJ017_06495</fullName>
    </recommendedName>
</protein>
<name>A0A328AH23_9CAUL</name>
<dbReference type="OrthoDB" id="9807486at2"/>
<evidence type="ECO:0000313" key="3">
    <source>
        <dbReference type="EMBL" id="RAK54193.1"/>
    </source>
</evidence>
<evidence type="ECO:0000256" key="1">
    <source>
        <dbReference type="ARBA" id="ARBA00009600"/>
    </source>
</evidence>
<dbReference type="Pfam" id="PF02622">
    <property type="entry name" value="DUF179"/>
    <property type="match status" value="1"/>
</dbReference>
<dbReference type="EMBL" id="QFYQ01000001">
    <property type="protein sequence ID" value="RAK54193.1"/>
    <property type="molecule type" value="Genomic_DNA"/>
</dbReference>
<dbReference type="AlphaFoldDB" id="A0A328AH23"/>
<dbReference type="Gene3D" id="3.40.1740.10">
    <property type="entry name" value="VC0467-like"/>
    <property type="match status" value="1"/>
</dbReference>
<accession>A0A328AH23</accession>
<proteinExistence type="inferred from homology"/>
<comment type="similarity">
    <text evidence="1 2">Belongs to the UPF0301 (AlgH) family.</text>
</comment>